<keyword evidence="3" id="KW-1185">Reference proteome</keyword>
<dbReference type="EMBL" id="CVRI01000064">
    <property type="protein sequence ID" value="CRL05241.1"/>
    <property type="molecule type" value="Genomic_DNA"/>
</dbReference>
<accession>A0A1J1J2Z7</accession>
<feature type="compositionally biased region" description="Low complexity" evidence="1">
    <location>
        <begin position="99"/>
        <end position="109"/>
    </location>
</feature>
<protein>
    <submittedName>
        <fullName evidence="2">CLUMA_CG018499, isoform A</fullName>
    </submittedName>
</protein>
<name>A0A1J1J2Z7_9DIPT</name>
<organism evidence="2 3">
    <name type="scientific">Clunio marinus</name>
    <dbReference type="NCBI Taxonomy" id="568069"/>
    <lineage>
        <taxon>Eukaryota</taxon>
        <taxon>Metazoa</taxon>
        <taxon>Ecdysozoa</taxon>
        <taxon>Arthropoda</taxon>
        <taxon>Hexapoda</taxon>
        <taxon>Insecta</taxon>
        <taxon>Pterygota</taxon>
        <taxon>Neoptera</taxon>
        <taxon>Endopterygota</taxon>
        <taxon>Diptera</taxon>
        <taxon>Nematocera</taxon>
        <taxon>Chironomoidea</taxon>
        <taxon>Chironomidae</taxon>
        <taxon>Clunio</taxon>
    </lineage>
</organism>
<evidence type="ECO:0000313" key="3">
    <source>
        <dbReference type="Proteomes" id="UP000183832"/>
    </source>
</evidence>
<evidence type="ECO:0000313" key="2">
    <source>
        <dbReference type="EMBL" id="CRL05241.1"/>
    </source>
</evidence>
<proteinExistence type="predicted"/>
<reference evidence="2 3" key="1">
    <citation type="submission" date="2015-04" db="EMBL/GenBank/DDBJ databases">
        <authorList>
            <person name="Syromyatnikov M.Y."/>
            <person name="Popov V.N."/>
        </authorList>
    </citation>
    <scope>NUCLEOTIDE SEQUENCE [LARGE SCALE GENOMIC DNA]</scope>
</reference>
<feature type="compositionally biased region" description="Basic residues" evidence="1">
    <location>
        <begin position="87"/>
        <end position="98"/>
    </location>
</feature>
<evidence type="ECO:0000256" key="1">
    <source>
        <dbReference type="SAM" id="MobiDB-lite"/>
    </source>
</evidence>
<gene>
    <name evidence="2" type="ORF">CLUMA_CG018499</name>
</gene>
<dbReference type="Proteomes" id="UP000183832">
    <property type="component" value="Unassembled WGS sequence"/>
</dbReference>
<dbReference type="AlphaFoldDB" id="A0A1J1J2Z7"/>
<sequence>MESVVAQHISPSDSDTFNLKKCQNLVEVKGSKFNDCFMIKAPRHDVKTVKHSWKRQTRTFGSKQSFNNLNLERRSQCSCNDHQNKTTTRKKIKKKKNLNSKFFNPKSKF</sequence>
<feature type="region of interest" description="Disordered" evidence="1">
    <location>
        <begin position="78"/>
        <end position="109"/>
    </location>
</feature>